<evidence type="ECO:0000313" key="3">
    <source>
        <dbReference type="Proteomes" id="UP001140453"/>
    </source>
</evidence>
<protein>
    <submittedName>
        <fullName evidence="2">Uncharacterized protein</fullName>
    </submittedName>
</protein>
<name>A0A9W8YRQ3_9PEZI</name>
<reference evidence="2" key="1">
    <citation type="submission" date="2022-10" db="EMBL/GenBank/DDBJ databases">
        <title>Tapping the CABI collections for fungal endophytes: first genome assemblies for Collariella, Neodidymelliopsis, Ascochyta clinopodiicola, Didymella pomorum, Didymosphaeria variabile, Neocosmospora piperis and Neocucurbitaria cava.</title>
        <authorList>
            <person name="Hill R."/>
        </authorList>
    </citation>
    <scope>NUCLEOTIDE SEQUENCE</scope>
    <source>
        <strain evidence="2">IMI 355082</strain>
    </source>
</reference>
<gene>
    <name evidence="2" type="ORF">N0V93_004809</name>
</gene>
<proteinExistence type="predicted"/>
<accession>A0A9W8YRQ3</accession>
<dbReference type="AlphaFoldDB" id="A0A9W8YRQ3"/>
<organism evidence="2 3">
    <name type="scientific">Gnomoniopsis smithogilvyi</name>
    <dbReference type="NCBI Taxonomy" id="1191159"/>
    <lineage>
        <taxon>Eukaryota</taxon>
        <taxon>Fungi</taxon>
        <taxon>Dikarya</taxon>
        <taxon>Ascomycota</taxon>
        <taxon>Pezizomycotina</taxon>
        <taxon>Sordariomycetes</taxon>
        <taxon>Sordariomycetidae</taxon>
        <taxon>Diaporthales</taxon>
        <taxon>Gnomoniaceae</taxon>
        <taxon>Gnomoniopsis</taxon>
    </lineage>
</organism>
<dbReference type="OrthoDB" id="2351940at2759"/>
<dbReference type="EMBL" id="JAPEVB010000003">
    <property type="protein sequence ID" value="KAJ4391192.1"/>
    <property type="molecule type" value="Genomic_DNA"/>
</dbReference>
<feature type="region of interest" description="Disordered" evidence="1">
    <location>
        <begin position="143"/>
        <end position="202"/>
    </location>
</feature>
<evidence type="ECO:0000256" key="1">
    <source>
        <dbReference type="SAM" id="MobiDB-lite"/>
    </source>
</evidence>
<keyword evidence="3" id="KW-1185">Reference proteome</keyword>
<dbReference type="Proteomes" id="UP001140453">
    <property type="component" value="Unassembled WGS sequence"/>
</dbReference>
<evidence type="ECO:0000313" key="2">
    <source>
        <dbReference type="EMBL" id="KAJ4391192.1"/>
    </source>
</evidence>
<sequence>MIKRTIPVASSVASWILRDLAPASRASAMAGLGRSSLVRSRWKSTFVTGGMYADDENNPPESILKVDDSVTVQYKVKYIQSQESLRAERIPIVSVRHNEDGTTTSYARLHRTRMQHHIEDPAYYKEAVFPADPLPFPVTIATDCSDPEDHISTNARSRRPAPNRIGPLPFESDSSADEENALGSWDDLNFNEDDDTPPPNYQQRRVQGMTLAEAAEASQLATQEAVQAVGGKLLRPHAKFFIEKGKNRCTITFDPPVTGRFILLKMYHPSENIDIQGVYAKGFAGPRYFPSVELR</sequence>
<comment type="caution">
    <text evidence="2">The sequence shown here is derived from an EMBL/GenBank/DDBJ whole genome shotgun (WGS) entry which is preliminary data.</text>
</comment>